<feature type="region of interest" description="Disordered" evidence="1">
    <location>
        <begin position="213"/>
        <end position="234"/>
    </location>
</feature>
<evidence type="ECO:0000313" key="3">
    <source>
        <dbReference type="Proteomes" id="UP000000763"/>
    </source>
</evidence>
<reference evidence="3" key="1">
    <citation type="journal article" date="2005" name="Nature">
        <title>The map-based sequence of the rice genome.</title>
        <authorList>
            <consortium name="International rice genome sequencing project (IRGSP)"/>
            <person name="Matsumoto T."/>
            <person name="Wu J."/>
            <person name="Kanamori H."/>
            <person name="Katayose Y."/>
            <person name="Fujisawa M."/>
            <person name="Namiki N."/>
            <person name="Mizuno H."/>
            <person name="Yamamoto K."/>
            <person name="Antonio B.A."/>
            <person name="Baba T."/>
            <person name="Sakata K."/>
            <person name="Nagamura Y."/>
            <person name="Aoki H."/>
            <person name="Arikawa K."/>
            <person name="Arita K."/>
            <person name="Bito T."/>
            <person name="Chiden Y."/>
            <person name="Fujitsuka N."/>
            <person name="Fukunaka R."/>
            <person name="Hamada M."/>
            <person name="Harada C."/>
            <person name="Hayashi A."/>
            <person name="Hijishita S."/>
            <person name="Honda M."/>
            <person name="Hosokawa S."/>
            <person name="Ichikawa Y."/>
            <person name="Idonuma A."/>
            <person name="Iijima M."/>
            <person name="Ikeda M."/>
            <person name="Ikeno M."/>
            <person name="Ito K."/>
            <person name="Ito S."/>
            <person name="Ito T."/>
            <person name="Ito Y."/>
            <person name="Ito Y."/>
            <person name="Iwabuchi A."/>
            <person name="Kamiya K."/>
            <person name="Karasawa W."/>
            <person name="Kurita K."/>
            <person name="Katagiri S."/>
            <person name="Kikuta A."/>
            <person name="Kobayashi H."/>
            <person name="Kobayashi N."/>
            <person name="Machita K."/>
            <person name="Maehara T."/>
            <person name="Masukawa M."/>
            <person name="Mizubayashi T."/>
            <person name="Mukai Y."/>
            <person name="Nagasaki H."/>
            <person name="Nagata Y."/>
            <person name="Naito S."/>
            <person name="Nakashima M."/>
            <person name="Nakama Y."/>
            <person name="Nakamichi Y."/>
            <person name="Nakamura M."/>
            <person name="Meguro A."/>
            <person name="Negishi M."/>
            <person name="Ohta I."/>
            <person name="Ohta T."/>
            <person name="Okamoto M."/>
            <person name="Ono N."/>
            <person name="Saji S."/>
            <person name="Sakaguchi M."/>
            <person name="Sakai K."/>
            <person name="Shibata M."/>
            <person name="Shimokawa T."/>
            <person name="Song J."/>
            <person name="Takazaki Y."/>
            <person name="Terasawa K."/>
            <person name="Tsugane M."/>
            <person name="Tsuji K."/>
            <person name="Ueda S."/>
            <person name="Waki K."/>
            <person name="Yamagata H."/>
            <person name="Yamamoto M."/>
            <person name="Yamamoto S."/>
            <person name="Yamane H."/>
            <person name="Yoshiki S."/>
            <person name="Yoshihara R."/>
            <person name="Yukawa K."/>
            <person name="Zhong H."/>
            <person name="Yano M."/>
            <person name="Yuan Q."/>
            <person name="Ouyang S."/>
            <person name="Liu J."/>
            <person name="Jones K.M."/>
            <person name="Gansberger K."/>
            <person name="Moffat K."/>
            <person name="Hill J."/>
            <person name="Bera J."/>
            <person name="Fadrosh D."/>
            <person name="Jin S."/>
            <person name="Johri S."/>
            <person name="Kim M."/>
            <person name="Overton L."/>
            <person name="Reardon M."/>
            <person name="Tsitrin T."/>
            <person name="Vuong H."/>
            <person name="Weaver B."/>
            <person name="Ciecko A."/>
            <person name="Tallon L."/>
            <person name="Jackson J."/>
            <person name="Pai G."/>
            <person name="Aken S.V."/>
            <person name="Utterback T."/>
            <person name="Reidmuller S."/>
            <person name="Feldblyum T."/>
            <person name="Hsiao J."/>
            <person name="Zismann V."/>
            <person name="Iobst S."/>
            <person name="de Vazeille A.R."/>
            <person name="Buell C.R."/>
            <person name="Ying K."/>
            <person name="Li Y."/>
            <person name="Lu T."/>
            <person name="Huang Y."/>
            <person name="Zhao Q."/>
            <person name="Feng Q."/>
            <person name="Zhang L."/>
            <person name="Zhu J."/>
            <person name="Weng Q."/>
            <person name="Mu J."/>
            <person name="Lu Y."/>
            <person name="Fan D."/>
            <person name="Liu Y."/>
            <person name="Guan J."/>
            <person name="Zhang Y."/>
            <person name="Yu S."/>
            <person name="Liu X."/>
            <person name="Zhang Y."/>
            <person name="Hong G."/>
            <person name="Han B."/>
            <person name="Choisne N."/>
            <person name="Demange N."/>
            <person name="Orjeda G."/>
            <person name="Samain S."/>
            <person name="Cattolico L."/>
            <person name="Pelletier E."/>
            <person name="Couloux A."/>
            <person name="Segurens B."/>
            <person name="Wincker P."/>
            <person name="D'Hont A."/>
            <person name="Scarpelli C."/>
            <person name="Weissenbach J."/>
            <person name="Salanoubat M."/>
            <person name="Quetier F."/>
            <person name="Yu Y."/>
            <person name="Kim H.R."/>
            <person name="Rambo T."/>
            <person name="Currie J."/>
            <person name="Collura K."/>
            <person name="Luo M."/>
            <person name="Yang T."/>
            <person name="Ammiraju J.S.S."/>
            <person name="Engler F."/>
            <person name="Soderlund C."/>
            <person name="Wing R.A."/>
            <person name="Palmer L.E."/>
            <person name="de la Bastide M."/>
            <person name="Spiegel L."/>
            <person name="Nascimento L."/>
            <person name="Zutavern T."/>
            <person name="O'Shaughnessy A."/>
            <person name="Dike S."/>
            <person name="Dedhia N."/>
            <person name="Preston R."/>
            <person name="Balija V."/>
            <person name="McCombie W.R."/>
            <person name="Chow T."/>
            <person name="Chen H."/>
            <person name="Chung M."/>
            <person name="Chen C."/>
            <person name="Shaw J."/>
            <person name="Wu H."/>
            <person name="Hsiao K."/>
            <person name="Chao Y."/>
            <person name="Chu M."/>
            <person name="Cheng C."/>
            <person name="Hour A."/>
            <person name="Lee P."/>
            <person name="Lin S."/>
            <person name="Lin Y."/>
            <person name="Liou J."/>
            <person name="Liu S."/>
            <person name="Hsing Y."/>
            <person name="Raghuvanshi S."/>
            <person name="Mohanty A."/>
            <person name="Bharti A.K."/>
            <person name="Gaur A."/>
            <person name="Gupta V."/>
            <person name="Kumar D."/>
            <person name="Ravi V."/>
            <person name="Vij S."/>
            <person name="Kapur A."/>
            <person name="Khurana P."/>
            <person name="Khurana P."/>
            <person name="Khurana J.P."/>
            <person name="Tyagi A.K."/>
            <person name="Gaikwad K."/>
            <person name="Singh A."/>
            <person name="Dalal V."/>
            <person name="Srivastava S."/>
            <person name="Dixit A."/>
            <person name="Pal A.K."/>
            <person name="Ghazi I.A."/>
            <person name="Yadav M."/>
            <person name="Pandit A."/>
            <person name="Bhargava A."/>
            <person name="Sureshbabu K."/>
            <person name="Batra K."/>
            <person name="Sharma T.R."/>
            <person name="Mohapatra T."/>
            <person name="Singh N.K."/>
            <person name="Messing J."/>
            <person name="Nelson A.B."/>
            <person name="Fuks G."/>
            <person name="Kavchok S."/>
            <person name="Keizer G."/>
            <person name="Linton E."/>
            <person name="Llaca V."/>
            <person name="Song R."/>
            <person name="Tanyolac B."/>
            <person name="Young S."/>
            <person name="Ho-Il K."/>
            <person name="Hahn J.H."/>
            <person name="Sangsakoo G."/>
            <person name="Vanavichit A."/>
            <person name="de Mattos Luiz.A.T."/>
            <person name="Zimmer P.D."/>
            <person name="Malone G."/>
            <person name="Dellagostin O."/>
            <person name="de Oliveira A.C."/>
            <person name="Bevan M."/>
            <person name="Bancroft I."/>
            <person name="Minx P."/>
            <person name="Cordum H."/>
            <person name="Wilson R."/>
            <person name="Cheng Z."/>
            <person name="Jin W."/>
            <person name="Jiang J."/>
            <person name="Leong S.A."/>
            <person name="Iwama H."/>
            <person name="Gojobori T."/>
            <person name="Itoh T."/>
            <person name="Niimura Y."/>
            <person name="Fujii Y."/>
            <person name="Habara T."/>
            <person name="Sakai H."/>
            <person name="Sato Y."/>
            <person name="Wilson G."/>
            <person name="Kumar K."/>
            <person name="McCouch S."/>
            <person name="Juretic N."/>
            <person name="Hoen D."/>
            <person name="Wright S."/>
            <person name="Bruskiewich R."/>
            <person name="Bureau T."/>
            <person name="Miyao A."/>
            <person name="Hirochika H."/>
            <person name="Nishikawa T."/>
            <person name="Kadowaki K."/>
            <person name="Sugiura M."/>
            <person name="Burr B."/>
            <person name="Sasaki T."/>
        </authorList>
    </citation>
    <scope>NUCLEOTIDE SEQUENCE [LARGE SCALE GENOMIC DNA]</scope>
    <source>
        <strain evidence="3">cv. Nipponbare</strain>
    </source>
</reference>
<organism evidence="2 3">
    <name type="scientific">Oryza sativa subsp. japonica</name>
    <name type="common">Rice</name>
    <dbReference type="NCBI Taxonomy" id="39947"/>
    <lineage>
        <taxon>Eukaryota</taxon>
        <taxon>Viridiplantae</taxon>
        <taxon>Streptophyta</taxon>
        <taxon>Embryophyta</taxon>
        <taxon>Tracheophyta</taxon>
        <taxon>Spermatophyta</taxon>
        <taxon>Magnoliopsida</taxon>
        <taxon>Liliopsida</taxon>
        <taxon>Poales</taxon>
        <taxon>Poaceae</taxon>
        <taxon>BOP clade</taxon>
        <taxon>Oryzoideae</taxon>
        <taxon>Oryzeae</taxon>
        <taxon>Oryzinae</taxon>
        <taxon>Oryza</taxon>
        <taxon>Oryza sativa</taxon>
    </lineage>
</organism>
<dbReference type="Proteomes" id="UP000000763">
    <property type="component" value="Chromosome 9"/>
</dbReference>
<feature type="region of interest" description="Disordered" evidence="1">
    <location>
        <begin position="264"/>
        <end position="302"/>
    </location>
</feature>
<proteinExistence type="predicted"/>
<dbReference type="EMBL" id="AP005683">
    <property type="protein sequence ID" value="BAD33784.1"/>
    <property type="molecule type" value="Genomic_DNA"/>
</dbReference>
<protein>
    <submittedName>
        <fullName evidence="2">Uncharacterized protein</fullName>
    </submittedName>
</protein>
<gene>
    <name evidence="2" type="primary">OJ1585_D02.20</name>
</gene>
<feature type="region of interest" description="Disordered" evidence="1">
    <location>
        <begin position="1"/>
        <end position="28"/>
    </location>
</feature>
<evidence type="ECO:0000313" key="2">
    <source>
        <dbReference type="EMBL" id="BAD33784.1"/>
    </source>
</evidence>
<accession>Q69NE3</accession>
<feature type="compositionally biased region" description="Basic and acidic residues" evidence="1">
    <location>
        <begin position="1"/>
        <end position="11"/>
    </location>
</feature>
<sequence length="330" mass="34366">MYGGEKRENTRARSLASPGRPGPAGQAAHYSIPLASVHRRSKKSDYSIPLASVHRRSGEQVSGTSAFDVLHREKAAIRFLGCASRDCFLFIRDGSPSSPLACCAPSSTLATASSGERSSGGGLLARAQQLRIRDNLAVPMFPLQALHICQLPWSKQTWSFPGTDAAVSSASPSFPGTAAATSATIGKAGGEVGDMIRDGEAVKAGNEEVVEVGSGRDWSDGRGSEGVGGGVLHDGGGGGDGLLAIIAAQPPPLGVKDGEELKAGVESPSVGVPLREDGDDEELDDQRATDAAPRRCSSSPLSATELVGALAWGREREEEEEERDMWAPHV</sequence>
<evidence type="ECO:0000256" key="1">
    <source>
        <dbReference type="SAM" id="MobiDB-lite"/>
    </source>
</evidence>
<name>Q69NE3_ORYSJ</name>
<feature type="compositionally biased region" description="Gly residues" evidence="1">
    <location>
        <begin position="224"/>
        <end position="234"/>
    </location>
</feature>
<reference evidence="3" key="2">
    <citation type="journal article" date="2008" name="Nucleic Acids Res.">
        <title>The rice annotation project database (RAP-DB): 2008 update.</title>
        <authorList>
            <consortium name="The rice annotation project (RAP)"/>
        </authorList>
    </citation>
    <scope>GENOME REANNOTATION</scope>
    <source>
        <strain evidence="3">cv. Nipponbare</strain>
    </source>
</reference>
<dbReference type="AlphaFoldDB" id="Q69NE3"/>